<dbReference type="Pfam" id="PF09329">
    <property type="entry name" value="zf-primase"/>
    <property type="match status" value="1"/>
</dbReference>
<feature type="domain" description="Zinc finger Mcm10/DnaG-type" evidence="9">
    <location>
        <begin position="290"/>
        <end position="331"/>
    </location>
</feature>
<dbReference type="PANTHER" id="PTHR13454">
    <property type="entry name" value="PROTEIN MCM10 HOMOLOG"/>
    <property type="match status" value="1"/>
</dbReference>
<feature type="region of interest" description="Disordered" evidence="8">
    <location>
        <begin position="85"/>
        <end position="104"/>
    </location>
</feature>
<dbReference type="GO" id="GO:0003688">
    <property type="term" value="F:DNA replication origin binding"/>
    <property type="evidence" value="ECO:0007669"/>
    <property type="project" value="TreeGrafter"/>
</dbReference>
<protein>
    <submittedName>
        <fullName evidence="11">Minichromosome maintenance protein 10</fullName>
    </submittedName>
</protein>
<keyword evidence="12" id="KW-1185">Reference proteome</keyword>
<reference evidence="12" key="1">
    <citation type="submission" date="2019-03" db="EMBL/GenBank/DDBJ databases">
        <title>Snf2 controls pulcherriminic acid biosynthesis and connects pigmentation and antifungal activity of the yeast Metschnikowia pulcherrima.</title>
        <authorList>
            <person name="Gore-Lloyd D."/>
            <person name="Sumann I."/>
            <person name="Brachmann A.O."/>
            <person name="Schneeberger K."/>
            <person name="Ortiz-Merino R.A."/>
            <person name="Moreno-Beltran M."/>
            <person name="Schlaefli M."/>
            <person name="Kirner P."/>
            <person name="Santos Kron A."/>
            <person name="Wolfe K.H."/>
            <person name="Piel J."/>
            <person name="Ahrens C.H."/>
            <person name="Henk D."/>
            <person name="Freimoser F.M."/>
        </authorList>
    </citation>
    <scope>NUCLEOTIDE SEQUENCE [LARGE SCALE GENOMIC DNA]</scope>
    <source>
        <strain evidence="12">APC 1.2</strain>
    </source>
</reference>
<feature type="region of interest" description="Disordered" evidence="8">
    <location>
        <begin position="552"/>
        <end position="579"/>
    </location>
</feature>
<dbReference type="Pfam" id="PF22379">
    <property type="entry name" value="OB_MCM10"/>
    <property type="match status" value="1"/>
</dbReference>
<evidence type="ECO:0000256" key="1">
    <source>
        <dbReference type="ARBA" id="ARBA00004123"/>
    </source>
</evidence>
<comment type="subcellular location">
    <subcellularLocation>
        <location evidence="1">Nucleus</location>
    </subcellularLocation>
</comment>
<keyword evidence="4" id="KW-0479">Metal-binding</keyword>
<dbReference type="InterPro" id="IPR012340">
    <property type="entry name" value="NA-bd_OB-fold"/>
</dbReference>
<keyword evidence="5" id="KW-0863">Zinc-finger</keyword>
<dbReference type="AlphaFoldDB" id="A0A4P6XL24"/>
<comment type="similarity">
    <text evidence="2">Belongs to the MCM10 family.</text>
</comment>
<evidence type="ECO:0000256" key="3">
    <source>
        <dbReference type="ARBA" id="ARBA00022705"/>
    </source>
</evidence>
<dbReference type="EMBL" id="CP034457">
    <property type="protein sequence ID" value="QBM86866.1"/>
    <property type="molecule type" value="Genomic_DNA"/>
</dbReference>
<proteinExistence type="inferred from homology"/>
<dbReference type="GO" id="GO:0043596">
    <property type="term" value="C:nuclear replication fork"/>
    <property type="evidence" value="ECO:0007669"/>
    <property type="project" value="TreeGrafter"/>
</dbReference>
<feature type="region of interest" description="Disordered" evidence="8">
    <location>
        <begin position="1"/>
        <end position="25"/>
    </location>
</feature>
<keyword evidence="7" id="KW-0539">Nucleus</keyword>
<dbReference type="InterPro" id="IPR040184">
    <property type="entry name" value="Mcm10"/>
</dbReference>
<feature type="compositionally biased region" description="Polar residues" evidence="8">
    <location>
        <begin position="85"/>
        <end position="96"/>
    </location>
</feature>
<gene>
    <name evidence="11" type="primary">MPUL0B00570</name>
    <name evidence="11" type="ORF">METSCH_B00570</name>
</gene>
<dbReference type="GO" id="GO:0003697">
    <property type="term" value="F:single-stranded DNA binding"/>
    <property type="evidence" value="ECO:0007669"/>
    <property type="project" value="InterPro"/>
</dbReference>
<dbReference type="STRING" id="2163413.A0A4P6XL24"/>
<dbReference type="PANTHER" id="PTHR13454:SF11">
    <property type="entry name" value="PROTEIN MCM10 HOMOLOG"/>
    <property type="match status" value="1"/>
</dbReference>
<dbReference type="InterPro" id="IPR055065">
    <property type="entry name" value="OB_MCM10"/>
</dbReference>
<organism evidence="11 12">
    <name type="scientific">Metschnikowia aff. pulcherrima</name>
    <dbReference type="NCBI Taxonomy" id="2163413"/>
    <lineage>
        <taxon>Eukaryota</taxon>
        <taxon>Fungi</taxon>
        <taxon>Dikarya</taxon>
        <taxon>Ascomycota</taxon>
        <taxon>Saccharomycotina</taxon>
        <taxon>Pichiomycetes</taxon>
        <taxon>Metschnikowiaceae</taxon>
        <taxon>Metschnikowia</taxon>
    </lineage>
</organism>
<dbReference type="Proteomes" id="UP000292447">
    <property type="component" value="Chromosome II"/>
</dbReference>
<keyword evidence="6" id="KW-0862">Zinc</keyword>
<feature type="compositionally biased region" description="Basic and acidic residues" evidence="8">
    <location>
        <begin position="7"/>
        <end position="20"/>
    </location>
</feature>
<feature type="region of interest" description="Disordered" evidence="8">
    <location>
        <begin position="476"/>
        <end position="511"/>
    </location>
</feature>
<evidence type="ECO:0000259" key="10">
    <source>
        <dbReference type="Pfam" id="PF22379"/>
    </source>
</evidence>
<feature type="region of interest" description="Disordered" evidence="8">
    <location>
        <begin position="42"/>
        <end position="75"/>
    </location>
</feature>
<evidence type="ECO:0000256" key="2">
    <source>
        <dbReference type="ARBA" id="ARBA00009679"/>
    </source>
</evidence>
<evidence type="ECO:0000313" key="12">
    <source>
        <dbReference type="Proteomes" id="UP000292447"/>
    </source>
</evidence>
<dbReference type="Gene3D" id="2.40.50.140">
    <property type="entry name" value="Nucleic acid-binding proteins"/>
    <property type="match status" value="1"/>
</dbReference>
<evidence type="ECO:0000256" key="4">
    <source>
        <dbReference type="ARBA" id="ARBA00022723"/>
    </source>
</evidence>
<evidence type="ECO:0000259" key="9">
    <source>
        <dbReference type="Pfam" id="PF09329"/>
    </source>
</evidence>
<name>A0A4P6XL24_9ASCO</name>
<dbReference type="SUPFAM" id="SSF50249">
    <property type="entry name" value="Nucleic acid-binding proteins"/>
    <property type="match status" value="1"/>
</dbReference>
<dbReference type="GO" id="GO:0006270">
    <property type="term" value="P:DNA replication initiation"/>
    <property type="evidence" value="ECO:0007669"/>
    <property type="project" value="InterPro"/>
</dbReference>
<feature type="domain" description="MCM10 OB-fold" evidence="10">
    <location>
        <begin position="160"/>
        <end position="277"/>
    </location>
</feature>
<accession>A0A4P6XL24</accession>
<evidence type="ECO:0000256" key="5">
    <source>
        <dbReference type="ARBA" id="ARBA00022771"/>
    </source>
</evidence>
<keyword evidence="3" id="KW-0235">DNA replication</keyword>
<evidence type="ECO:0000256" key="7">
    <source>
        <dbReference type="ARBA" id="ARBA00023242"/>
    </source>
</evidence>
<evidence type="ECO:0000256" key="6">
    <source>
        <dbReference type="ARBA" id="ARBA00022833"/>
    </source>
</evidence>
<evidence type="ECO:0000313" key="11">
    <source>
        <dbReference type="EMBL" id="QBM86866.1"/>
    </source>
</evidence>
<dbReference type="GO" id="GO:0008270">
    <property type="term" value="F:zinc ion binding"/>
    <property type="evidence" value="ECO:0007669"/>
    <property type="project" value="UniProtKB-KW"/>
</dbReference>
<evidence type="ECO:0000256" key="8">
    <source>
        <dbReference type="SAM" id="MobiDB-lite"/>
    </source>
</evidence>
<sequence>MENIYNDPRDEAPLDRHEVLTEDSDDAIADLEKEYAVKKQKLMEERARKKERGKTSVQVERSPSPPKTAAGDKSSIISSELNTSIKTQSNPTSGPLFSSKLPGTFQRAPKVSTDRFATRFFNTESEALNVNYNERIFEFENIPKKGSVNLTEANTKDEVSGEVLRRRYLEVKDLRRLLQNVKVLRVAKLLAKIIPPKYEEPTYPNWCFVGLIAHKSEPKTASNGKKYMALRIGNFSHTVDLFLFGDAFQKFWKLSCGDVIAVLNPTVKKYGQGFNLSLLDGIDNILEIGSLKFYGHCSASNKQGEACKFVVDLLKNDLCSFHEEKKFKQGSRMELQGSVKPKAPIDKMGQRSQAFVNSSTSQPLFVQYLNAGFLEKDAVYKGGEQFNEAKYDRPVKGTNVPNLRKRQANEKLRLQLLKNAPPSRLNDLDKLGIVPQNELEIIKRQNSLLKIKLQAFKNTFLTGMGYDPTFDKSQRLDRVQPTQSMEELRSISKSKKVSLKPSEEEQKKRLQKQKVAMGIIRSKGSVASDNVIPQQTQRCNARTQYAQFNANDQADPKEEPSSNPCEFGSDFGSADSAESDLEISFSRAEDQLRYKKAISTSVAEP</sequence>
<dbReference type="InterPro" id="IPR015408">
    <property type="entry name" value="Znf_Mcm10/DnaG"/>
</dbReference>